<sequence>MIRYTFSGRTGEVCLGPNNSLSFGAHTTVTHIKIEDARAC</sequence>
<dbReference type="EMBL" id="JBHTCF010000020">
    <property type="protein sequence ID" value="MFC7309232.1"/>
    <property type="molecule type" value="Genomic_DNA"/>
</dbReference>
<organism evidence="1 2">
    <name type="scientific">Streptomyces monticola</name>
    <dbReference type="NCBI Taxonomy" id="2666263"/>
    <lineage>
        <taxon>Bacteria</taxon>
        <taxon>Bacillati</taxon>
        <taxon>Actinomycetota</taxon>
        <taxon>Actinomycetes</taxon>
        <taxon>Kitasatosporales</taxon>
        <taxon>Streptomycetaceae</taxon>
        <taxon>Streptomyces</taxon>
    </lineage>
</organism>
<dbReference type="RefSeq" id="WP_381837963.1">
    <property type="nucleotide sequence ID" value="NZ_JBHTCF010000020.1"/>
</dbReference>
<keyword evidence="2" id="KW-1185">Reference proteome</keyword>
<proteinExistence type="predicted"/>
<evidence type="ECO:0000313" key="2">
    <source>
        <dbReference type="Proteomes" id="UP001596523"/>
    </source>
</evidence>
<protein>
    <submittedName>
        <fullName evidence="1">Uncharacterized protein</fullName>
    </submittedName>
</protein>
<reference evidence="2" key="1">
    <citation type="journal article" date="2019" name="Int. J. Syst. Evol. Microbiol.">
        <title>The Global Catalogue of Microorganisms (GCM) 10K type strain sequencing project: providing services to taxonomists for standard genome sequencing and annotation.</title>
        <authorList>
            <consortium name="The Broad Institute Genomics Platform"/>
            <consortium name="The Broad Institute Genome Sequencing Center for Infectious Disease"/>
            <person name="Wu L."/>
            <person name="Ma J."/>
        </authorList>
    </citation>
    <scope>NUCLEOTIDE SEQUENCE [LARGE SCALE GENOMIC DNA]</scope>
    <source>
        <strain evidence="2">SYNS20</strain>
    </source>
</reference>
<name>A0ABW2JV75_9ACTN</name>
<accession>A0ABW2JV75</accession>
<gene>
    <name evidence="1" type="ORF">ACFQVC_34115</name>
</gene>
<comment type="caution">
    <text evidence="1">The sequence shown here is derived from an EMBL/GenBank/DDBJ whole genome shotgun (WGS) entry which is preliminary data.</text>
</comment>
<dbReference type="Proteomes" id="UP001596523">
    <property type="component" value="Unassembled WGS sequence"/>
</dbReference>
<evidence type="ECO:0000313" key="1">
    <source>
        <dbReference type="EMBL" id="MFC7309232.1"/>
    </source>
</evidence>